<gene>
    <name evidence="2" type="ORF">OESDEN_20695</name>
</gene>
<dbReference type="EMBL" id="KN603910">
    <property type="protein sequence ID" value="KHJ79653.1"/>
    <property type="molecule type" value="Genomic_DNA"/>
</dbReference>
<evidence type="ECO:0000313" key="3">
    <source>
        <dbReference type="Proteomes" id="UP000053660"/>
    </source>
</evidence>
<name>A0A0B1S2V9_OESDE</name>
<dbReference type="Pfam" id="PF00188">
    <property type="entry name" value="CAP"/>
    <property type="match status" value="1"/>
</dbReference>
<protein>
    <recommendedName>
        <fullName evidence="1">SCP domain-containing protein</fullName>
    </recommendedName>
</protein>
<accession>A0A0B1S2V9</accession>
<evidence type="ECO:0000313" key="2">
    <source>
        <dbReference type="EMBL" id="KHJ79653.1"/>
    </source>
</evidence>
<evidence type="ECO:0000259" key="1">
    <source>
        <dbReference type="Pfam" id="PF00188"/>
    </source>
</evidence>
<sequence>MHCFLSDKSGTFSFQAADSWWDEIITNGINQKMLYNNYFATKPRSPTSFTQMAWAGSYKIGCGIGDCGTNTVVVCRCREKRLSIVPHILYYRNIGSVRFAEAMSLARMFGKLVLLALRALTTALQQAPTCVQNLHRTSTAQLVCMHNKRSQIMLD</sequence>
<dbReference type="InterPro" id="IPR035940">
    <property type="entry name" value="CAP_sf"/>
</dbReference>
<dbReference type="AlphaFoldDB" id="A0A0B1S2V9"/>
<dbReference type="Gene3D" id="3.40.33.10">
    <property type="entry name" value="CAP"/>
    <property type="match status" value="1"/>
</dbReference>
<dbReference type="SUPFAM" id="SSF55797">
    <property type="entry name" value="PR-1-like"/>
    <property type="match status" value="1"/>
</dbReference>
<proteinExistence type="predicted"/>
<keyword evidence="3" id="KW-1185">Reference proteome</keyword>
<organism evidence="2 3">
    <name type="scientific">Oesophagostomum dentatum</name>
    <name type="common">Nodular worm</name>
    <dbReference type="NCBI Taxonomy" id="61180"/>
    <lineage>
        <taxon>Eukaryota</taxon>
        <taxon>Metazoa</taxon>
        <taxon>Ecdysozoa</taxon>
        <taxon>Nematoda</taxon>
        <taxon>Chromadorea</taxon>
        <taxon>Rhabditida</taxon>
        <taxon>Rhabditina</taxon>
        <taxon>Rhabditomorpha</taxon>
        <taxon>Strongyloidea</taxon>
        <taxon>Strongylidae</taxon>
        <taxon>Oesophagostomum</taxon>
    </lineage>
</organism>
<dbReference type="Proteomes" id="UP000053660">
    <property type="component" value="Unassembled WGS sequence"/>
</dbReference>
<dbReference type="CDD" id="cd05380">
    <property type="entry name" value="CAP_euk"/>
    <property type="match status" value="1"/>
</dbReference>
<feature type="domain" description="SCP" evidence="1">
    <location>
        <begin position="15"/>
        <end position="75"/>
    </location>
</feature>
<reference evidence="2 3" key="1">
    <citation type="submission" date="2014-03" db="EMBL/GenBank/DDBJ databases">
        <title>Draft genome of the hookworm Oesophagostomum dentatum.</title>
        <authorList>
            <person name="Mitreva M."/>
        </authorList>
    </citation>
    <scope>NUCLEOTIDE SEQUENCE [LARGE SCALE GENOMIC DNA]</scope>
    <source>
        <strain evidence="2 3">OD-Hann</strain>
    </source>
</reference>
<dbReference type="OrthoDB" id="5874910at2759"/>
<dbReference type="InterPro" id="IPR014044">
    <property type="entry name" value="CAP_dom"/>
</dbReference>